<protein>
    <submittedName>
        <fullName evidence="4">Tetratricopeptide-like helical domain containing protein</fullName>
    </submittedName>
</protein>
<dbReference type="Gene3D" id="1.25.40.10">
    <property type="entry name" value="Tetratricopeptide repeat domain"/>
    <property type="match status" value="3"/>
</dbReference>
<dbReference type="PANTHER" id="PTHR47447:SF17">
    <property type="entry name" value="OS12G0638900 PROTEIN"/>
    <property type="match status" value="1"/>
</dbReference>
<evidence type="ECO:0000313" key="4">
    <source>
        <dbReference type="EMBL" id="PON92760.1"/>
    </source>
</evidence>
<dbReference type="Pfam" id="PF01535">
    <property type="entry name" value="PPR"/>
    <property type="match status" value="2"/>
</dbReference>
<dbReference type="PROSITE" id="PS51375">
    <property type="entry name" value="PPR"/>
    <property type="match status" value="9"/>
</dbReference>
<feature type="repeat" description="PPR" evidence="3">
    <location>
        <begin position="212"/>
        <end position="246"/>
    </location>
</feature>
<dbReference type="Pfam" id="PF12854">
    <property type="entry name" value="PPR_1"/>
    <property type="match status" value="1"/>
</dbReference>
<evidence type="ECO:0000256" key="3">
    <source>
        <dbReference type="PROSITE-ProRule" id="PRU00708"/>
    </source>
</evidence>
<proteinExistence type="inferred from homology"/>
<dbReference type="PANTHER" id="PTHR47447">
    <property type="entry name" value="OS03G0856100 PROTEIN"/>
    <property type="match status" value="1"/>
</dbReference>
<feature type="repeat" description="PPR" evidence="3">
    <location>
        <begin position="396"/>
        <end position="430"/>
    </location>
</feature>
<name>A0A2P5F4M8_TREOI</name>
<evidence type="ECO:0000256" key="1">
    <source>
        <dbReference type="ARBA" id="ARBA00007626"/>
    </source>
</evidence>
<comment type="similarity">
    <text evidence="1">Belongs to the PPR family. P subfamily.</text>
</comment>
<dbReference type="NCBIfam" id="TIGR00756">
    <property type="entry name" value="PPR"/>
    <property type="match status" value="6"/>
</dbReference>
<dbReference type="InterPro" id="IPR011990">
    <property type="entry name" value="TPR-like_helical_dom_sf"/>
</dbReference>
<feature type="repeat" description="PPR" evidence="3">
    <location>
        <begin position="318"/>
        <end position="352"/>
    </location>
</feature>
<dbReference type="Pfam" id="PF13812">
    <property type="entry name" value="PPR_3"/>
    <property type="match status" value="1"/>
</dbReference>
<feature type="repeat" description="PPR" evidence="3">
    <location>
        <begin position="142"/>
        <end position="176"/>
    </location>
</feature>
<dbReference type="Pfam" id="PF13041">
    <property type="entry name" value="PPR_2"/>
    <property type="match status" value="2"/>
</dbReference>
<evidence type="ECO:0000313" key="5">
    <source>
        <dbReference type="Proteomes" id="UP000237000"/>
    </source>
</evidence>
<accession>A0A2P5F4M8</accession>
<dbReference type="OrthoDB" id="185373at2759"/>
<dbReference type="InterPro" id="IPR002885">
    <property type="entry name" value="PPR_rpt"/>
</dbReference>
<dbReference type="SUPFAM" id="SSF81901">
    <property type="entry name" value="HCP-like"/>
    <property type="match status" value="1"/>
</dbReference>
<feature type="repeat" description="PPR" evidence="3">
    <location>
        <begin position="431"/>
        <end position="465"/>
    </location>
</feature>
<dbReference type="STRING" id="63057.A0A2P5F4M8"/>
<reference evidence="5" key="1">
    <citation type="submission" date="2016-06" db="EMBL/GenBank/DDBJ databases">
        <title>Parallel loss of symbiosis genes in relatives of nitrogen-fixing non-legume Parasponia.</title>
        <authorList>
            <person name="Van Velzen R."/>
            <person name="Holmer R."/>
            <person name="Bu F."/>
            <person name="Rutten L."/>
            <person name="Van Zeijl A."/>
            <person name="Liu W."/>
            <person name="Santuari L."/>
            <person name="Cao Q."/>
            <person name="Sharma T."/>
            <person name="Shen D."/>
            <person name="Roswanjaya Y."/>
            <person name="Wardhani T."/>
            <person name="Kalhor M.S."/>
            <person name="Jansen J."/>
            <person name="Van den Hoogen J."/>
            <person name="Gungor B."/>
            <person name="Hartog M."/>
            <person name="Hontelez J."/>
            <person name="Verver J."/>
            <person name="Yang W.-C."/>
            <person name="Schijlen E."/>
            <person name="Repin R."/>
            <person name="Schilthuizen M."/>
            <person name="Schranz E."/>
            <person name="Heidstra R."/>
            <person name="Miyata K."/>
            <person name="Fedorova E."/>
            <person name="Kohlen W."/>
            <person name="Bisseling T."/>
            <person name="Smit S."/>
            <person name="Geurts R."/>
        </authorList>
    </citation>
    <scope>NUCLEOTIDE SEQUENCE [LARGE SCALE GENOMIC DNA]</scope>
    <source>
        <strain evidence="5">cv. RG33-2</strain>
    </source>
</reference>
<comment type="caution">
    <text evidence="4">The sequence shown here is derived from an EMBL/GenBank/DDBJ whole genome shotgun (WGS) entry which is preliminary data.</text>
</comment>
<dbReference type="InParanoid" id="A0A2P5F4M8"/>
<keyword evidence="5" id="KW-1185">Reference proteome</keyword>
<evidence type="ECO:0000256" key="2">
    <source>
        <dbReference type="ARBA" id="ARBA00022737"/>
    </source>
</evidence>
<sequence>MLMPSPICVHLQCPFTSPLLGNPIRFKSNFRINHSKTQRASYAPNLPEKNDIVSNQKENNGLPIKENLDERTTKLGRRSLVDKIKALPSKEKTEIITSPELNGDLGTILEFNDMLWALLTAQEPDLALKLFDEMSSCGLVPDSWTFSIVIRCYCENKNLGEAERVLGYMLENGFRPNFSAVTVLLNSLSKKGKLQRAFGVLDIMDKIGLKPTVQTYNCLLKGLCYVGRVEEAFEMLVRMKKEAIVEPDIFSYTAVMDGYCKVGRSDEAVELLNEALEMGLAPDVFTFNTLFNGFCIEGRPLEGVKILKLMKEKDCKPDYISYSTLLHGLLKWRKTKTALRIYNEMLGIGLNVDKKMVNSLVRGLCTRSCKGRKEDLFEDAYLVFEKLKSDDDSVIDPSTYDLVIQALCMEKKTDEASVNLRKMIQMGFSPRMVTFNGVIQALCVEGKVIEALFVLASLNEGGRVPSRVCYSILIDELNRHGSTLGACYMYGAALKRGLIPSSKPQQ</sequence>
<keyword evidence="2" id="KW-0677">Repeat</keyword>
<gene>
    <name evidence="4" type="ORF">TorRG33x02_113580</name>
</gene>
<feature type="repeat" description="PPR" evidence="3">
    <location>
        <begin position="248"/>
        <end position="282"/>
    </location>
</feature>
<feature type="repeat" description="PPR" evidence="3">
    <location>
        <begin position="107"/>
        <end position="141"/>
    </location>
</feature>
<dbReference type="Proteomes" id="UP000237000">
    <property type="component" value="Unassembled WGS sequence"/>
</dbReference>
<feature type="repeat" description="PPR" evidence="3">
    <location>
        <begin position="283"/>
        <end position="317"/>
    </location>
</feature>
<feature type="repeat" description="PPR" evidence="3">
    <location>
        <begin position="177"/>
        <end position="211"/>
    </location>
</feature>
<organism evidence="4 5">
    <name type="scientific">Trema orientale</name>
    <name type="common">Charcoal tree</name>
    <name type="synonym">Celtis orientalis</name>
    <dbReference type="NCBI Taxonomy" id="63057"/>
    <lineage>
        <taxon>Eukaryota</taxon>
        <taxon>Viridiplantae</taxon>
        <taxon>Streptophyta</taxon>
        <taxon>Embryophyta</taxon>
        <taxon>Tracheophyta</taxon>
        <taxon>Spermatophyta</taxon>
        <taxon>Magnoliopsida</taxon>
        <taxon>eudicotyledons</taxon>
        <taxon>Gunneridae</taxon>
        <taxon>Pentapetalae</taxon>
        <taxon>rosids</taxon>
        <taxon>fabids</taxon>
        <taxon>Rosales</taxon>
        <taxon>Cannabaceae</taxon>
        <taxon>Trema</taxon>
    </lineage>
</organism>
<dbReference type="EMBL" id="JXTC01000062">
    <property type="protein sequence ID" value="PON92760.1"/>
    <property type="molecule type" value="Genomic_DNA"/>
</dbReference>
<dbReference type="AlphaFoldDB" id="A0A2P5F4M8"/>